<reference evidence="3" key="1">
    <citation type="journal article" date="2015" name="PLoS Genet.">
        <title>Genome Sequence and Transcriptome Analyses of Chrysochromulina tobin: Metabolic Tools for Enhanced Algal Fitness in the Prominent Order Prymnesiales (Haptophyceae).</title>
        <authorList>
            <person name="Hovde B.T."/>
            <person name="Deodato C.R."/>
            <person name="Hunsperger H.M."/>
            <person name="Ryken S.A."/>
            <person name="Yost W."/>
            <person name="Jha R.K."/>
            <person name="Patterson J."/>
            <person name="Monnat R.J. Jr."/>
            <person name="Barlow S.B."/>
            <person name="Starkenburg S.R."/>
            <person name="Cattolico R.A."/>
        </authorList>
    </citation>
    <scope>NUCLEOTIDE SEQUENCE</scope>
    <source>
        <strain evidence="3">CCMP291</strain>
    </source>
</reference>
<keyword evidence="1" id="KW-0175">Coiled coil</keyword>
<evidence type="ECO:0000313" key="2">
    <source>
        <dbReference type="EMBL" id="KOO53446.1"/>
    </source>
</evidence>
<name>A0A0M0LR50_9EUKA</name>
<dbReference type="AlphaFoldDB" id="A0A0M0LR50"/>
<accession>A0A0M0LR50</accession>
<proteinExistence type="predicted"/>
<protein>
    <submittedName>
        <fullName evidence="2">Uncharacterized protein</fullName>
    </submittedName>
</protein>
<organism evidence="2 3">
    <name type="scientific">Chrysochromulina tobinii</name>
    <dbReference type="NCBI Taxonomy" id="1460289"/>
    <lineage>
        <taxon>Eukaryota</taxon>
        <taxon>Haptista</taxon>
        <taxon>Haptophyta</taxon>
        <taxon>Prymnesiophyceae</taxon>
        <taxon>Prymnesiales</taxon>
        <taxon>Chrysochromulinaceae</taxon>
        <taxon>Chrysochromulina</taxon>
    </lineage>
</organism>
<evidence type="ECO:0000313" key="3">
    <source>
        <dbReference type="Proteomes" id="UP000037460"/>
    </source>
</evidence>
<feature type="coiled-coil region" evidence="1">
    <location>
        <begin position="34"/>
        <end position="96"/>
    </location>
</feature>
<evidence type="ECO:0000256" key="1">
    <source>
        <dbReference type="SAM" id="Coils"/>
    </source>
</evidence>
<dbReference type="EMBL" id="JWZX01000222">
    <property type="protein sequence ID" value="KOO53446.1"/>
    <property type="molecule type" value="Genomic_DNA"/>
</dbReference>
<gene>
    <name evidence="2" type="ORF">Ctob_015466</name>
</gene>
<comment type="caution">
    <text evidence="2">The sequence shown here is derived from an EMBL/GenBank/DDBJ whole genome shotgun (WGS) entry which is preliminary data.</text>
</comment>
<dbReference type="Proteomes" id="UP000037460">
    <property type="component" value="Unassembled WGS sequence"/>
</dbReference>
<keyword evidence="3" id="KW-1185">Reference proteome</keyword>
<sequence length="256" mass="29243">MQLRSQLIELTAAAAVGSQPRSSHVASLDPSQKLQLIERECRQQELEVKLLRTREARLQEKLTLLEKVTAEQALQLEEHREELFELRQLRRKVESEEYQIEKSKPSDDEWRRLREGQLKFEEERARHEAELRARRAQVDEEQEAVRAVVSEIDDRTQQSHALLGAAREEMARAEQAAAAFALQTMELESRRVRELHLTELRAPQPASKVATRLEHPMAGALLATLRHSLVLERDVHAAVAQARADGLAAADEDEHA</sequence>